<proteinExistence type="predicted"/>
<gene>
    <name evidence="1" type="ORF">JHE00_03120</name>
</gene>
<protein>
    <submittedName>
        <fullName evidence="1">Uncharacterized protein</fullName>
    </submittedName>
</protein>
<dbReference type="Pfam" id="PF18944">
    <property type="entry name" value="DUF5691"/>
    <property type="match status" value="1"/>
</dbReference>
<comment type="caution">
    <text evidence="1">The sequence shown here is derived from an EMBL/GenBank/DDBJ whole genome shotgun (WGS) entry which is preliminary data.</text>
</comment>
<sequence length="472" mass="50322">MSDWDGLLATALVGTGRRAPRDDVLAGVVEPGALPVEGPEAEVLASAAVLAVYRRAGWVPPTWQGERPAPAGPDTRPECSETAAQLLELLLERGVRMDGGNAALTEHWLRACVAAGRRPPARLLVSLLQTATVETSLREAARDAAGPRGAWLAVRNRRWSWAAAVDVNGTEGDVGERFATAARAERLALLTALRRTDPAGARELVEGTWPSEQAASRAALLDALGTGLSDADEDFLESALADRAATVRAAAAALLDRLPRSRRARRMAARVEALTRPDGGIALPAEPDAGARADGITDQREPGHGLRASWLIQLVGAAPLPPVRDPRGEPGELVAGWTRAALRQRHHDWLATLAEATPTAELLGALPPERAAAIVAVQPSVDARFAGLLAACPGPWPATFSADVVARLRGVRTDRLLTLAYPALAERLHPAALPDVDDWLEATAREQRARRRMLRGLAHALTIRRTIEQEFS</sequence>
<organism evidence="1 2">
    <name type="scientific">Prauserella cavernicola</name>
    <dbReference type="NCBI Taxonomy" id="2800127"/>
    <lineage>
        <taxon>Bacteria</taxon>
        <taxon>Bacillati</taxon>
        <taxon>Actinomycetota</taxon>
        <taxon>Actinomycetes</taxon>
        <taxon>Pseudonocardiales</taxon>
        <taxon>Pseudonocardiaceae</taxon>
        <taxon>Prauserella</taxon>
    </lineage>
</organism>
<keyword evidence="2" id="KW-1185">Reference proteome</keyword>
<dbReference type="EMBL" id="JAENJH010000001">
    <property type="protein sequence ID" value="MBK1783303.1"/>
    <property type="molecule type" value="Genomic_DNA"/>
</dbReference>
<name>A0A934QNV5_9PSEU</name>
<reference evidence="1" key="1">
    <citation type="submission" date="2020-12" db="EMBL/GenBank/DDBJ databases">
        <title>Prauserella sp. ASG 168, a novel actinomycete isolated from cave rock.</title>
        <authorList>
            <person name="Suriyachadkun C."/>
        </authorList>
    </citation>
    <scope>NUCLEOTIDE SEQUENCE</scope>
    <source>
        <strain evidence="1">ASG 168</strain>
    </source>
</reference>
<evidence type="ECO:0000313" key="1">
    <source>
        <dbReference type="EMBL" id="MBK1783303.1"/>
    </source>
</evidence>
<dbReference type="Proteomes" id="UP000635245">
    <property type="component" value="Unassembled WGS sequence"/>
</dbReference>
<dbReference type="RefSeq" id="WP_200314512.1">
    <property type="nucleotide sequence ID" value="NZ_JAENJH010000001.1"/>
</dbReference>
<dbReference type="InterPro" id="IPR043746">
    <property type="entry name" value="DUF5691"/>
</dbReference>
<dbReference type="AlphaFoldDB" id="A0A934QNV5"/>
<accession>A0A934QNV5</accession>
<evidence type="ECO:0000313" key="2">
    <source>
        <dbReference type="Proteomes" id="UP000635245"/>
    </source>
</evidence>